<feature type="compositionally biased region" description="Polar residues" evidence="5">
    <location>
        <begin position="273"/>
        <end position="282"/>
    </location>
</feature>
<feature type="region of interest" description="Disordered" evidence="5">
    <location>
        <begin position="257"/>
        <end position="282"/>
    </location>
</feature>
<feature type="region of interest" description="Disordered" evidence="5">
    <location>
        <begin position="983"/>
        <end position="1004"/>
    </location>
</feature>
<evidence type="ECO:0000256" key="3">
    <source>
        <dbReference type="ARBA" id="ARBA00022989"/>
    </source>
</evidence>
<dbReference type="AlphaFoldDB" id="A0A5J4YNL6"/>
<feature type="transmembrane region" description="Helical" evidence="6">
    <location>
        <begin position="20"/>
        <end position="42"/>
    </location>
</feature>
<feature type="transmembrane region" description="Helical" evidence="6">
    <location>
        <begin position="204"/>
        <end position="227"/>
    </location>
</feature>
<evidence type="ECO:0000256" key="4">
    <source>
        <dbReference type="ARBA" id="ARBA00023136"/>
    </source>
</evidence>
<feature type="region of interest" description="Disordered" evidence="5">
    <location>
        <begin position="342"/>
        <end position="385"/>
    </location>
</feature>
<dbReference type="GO" id="GO:0005886">
    <property type="term" value="C:plasma membrane"/>
    <property type="evidence" value="ECO:0007669"/>
    <property type="project" value="InterPro"/>
</dbReference>
<feature type="compositionally biased region" description="Low complexity" evidence="5">
    <location>
        <begin position="983"/>
        <end position="999"/>
    </location>
</feature>
<comment type="caution">
    <text evidence="7">The sequence shown here is derived from an EMBL/GenBank/DDBJ whole genome shotgun (WGS) entry which is preliminary data.</text>
</comment>
<feature type="transmembrane region" description="Helical" evidence="6">
    <location>
        <begin position="48"/>
        <end position="69"/>
    </location>
</feature>
<dbReference type="InterPro" id="IPR006726">
    <property type="entry name" value="PHBA_efflux_AaeB/fusaric-R"/>
</dbReference>
<evidence type="ECO:0000313" key="7">
    <source>
        <dbReference type="EMBL" id="KAA8493019.1"/>
    </source>
</evidence>
<proteinExistence type="predicted"/>
<reference evidence="8" key="1">
    <citation type="journal article" date="2019" name="Nat. Commun.">
        <title>Expansion of phycobilisome linker gene families in mesophilic red algae.</title>
        <authorList>
            <person name="Lee J."/>
            <person name="Kim D."/>
            <person name="Bhattacharya D."/>
            <person name="Yoon H.S."/>
        </authorList>
    </citation>
    <scope>NUCLEOTIDE SEQUENCE [LARGE SCALE GENOMIC DNA]</scope>
    <source>
        <strain evidence="8">CCMP 1328</strain>
    </source>
</reference>
<evidence type="ECO:0000256" key="5">
    <source>
        <dbReference type="SAM" id="MobiDB-lite"/>
    </source>
</evidence>
<dbReference type="OrthoDB" id="68611at2759"/>
<feature type="transmembrane region" description="Helical" evidence="6">
    <location>
        <begin position="926"/>
        <end position="943"/>
    </location>
</feature>
<evidence type="ECO:0000256" key="6">
    <source>
        <dbReference type="SAM" id="Phobius"/>
    </source>
</evidence>
<evidence type="ECO:0000256" key="2">
    <source>
        <dbReference type="ARBA" id="ARBA00022692"/>
    </source>
</evidence>
<keyword evidence="8" id="KW-1185">Reference proteome</keyword>
<feature type="region of interest" description="Disordered" evidence="5">
    <location>
        <begin position="397"/>
        <end position="431"/>
    </location>
</feature>
<feature type="compositionally biased region" description="Basic and acidic residues" evidence="5">
    <location>
        <begin position="408"/>
        <end position="421"/>
    </location>
</feature>
<keyword evidence="2 6" id="KW-0812">Transmembrane</keyword>
<sequence>MRFTLGISQRVEARVRHVKLALQVGVLGGLVGALPVLLAGSGCCRDSIGGWIGACWAPLLTLIGATRFAPNYTLGGRMSGAAATLAGSLASDVLGATLYSIVAGIFGFSGLAYMIVMSVAMLLCLIPITVLRSWSEIAGVTRAFGTLVSFMFPGMILTTDLRVRRLFGTETGASSGSYIIAWESTSDVVVEAWKVAAWRMLSGLWAAAAIVGVSMFLFPLLSSEALVRHVDRFMLQSMDARLGALLSTLLDESEEVPLHAQQHGHELQEGAANESTPNRSRTDRFFQSTSFSLFESRSMDNDSGVNVHAPNDAQKDKSHRRLSWQLTPTFGELKDFSECGKTSALGGRGSRIPRSRSQEPLQSVDSLMLPAEDPVSPSSLHRRRSSMDAAIERMKKDLQRKGKSPYMIHRDGSESGGHGDADVPEEEDEVDGGWIGAVPERRSKWLGMHPLALARDSDGRACLLESETLCNTMSWEPSAYTKGAAELWGNVIRVLHSLLYNMQCLQLCIDGANGRRFGRKTLCQLLTPDARNLHRKFCALLVAHLERCRRLVPLMALKLPLVELQPAERPRTCRLSTRIEDEEFEVFELLEALLPPDQHSEAAPGSMPGDAQEAFPKLPKQRQHAAAYVRRSLFIYFETLSGAQSKLSASRAGEMRALYYLLVMIHSIYTDLQLLDEAVDAFGIEQEMYIITRSRASPSNQQRSSCMGTRARDHSRMADWFGERMQHDCEILFRWLMTRASLVQQAWRRFILRATVWEYLVTVQKAVKKFRAGRSDMSRAQVSDDLKYGVKLWVALWGSWMLCFWLQPLEAFQSYSLQWVQTAVAIVFLPQVDASLSLGVQRLAGTVLGGTLGYLVMLNHTVATSALLVGMLTFWISGACGYCFYVVAPSKQYGLVLFLLTYTIVVFCQFDGVAAGTFSFALQRTVLNVIGILIALGVNGAVWPRFATDAVRMNVVSATLASLKWARAGYRLLRTAAQEAATSKASGTTSTRTQTSAGTVGTSSLPDLSDIQKMLDTCQTTMQKDLSAISSHLLRVSIAACQMFVSLHGMRRCLTRLPVVTGQYHGSDYVAYWHYMETEQEHCIMAAEKVLLAVECVLDTLVYSSAPVTFRRVALGCNFDEAISDSIIDLEMALSELEISREHFRERFLARRKELMEPILRGRGTVAEHLLRFHPDDFVRFNSFFFSYVTFLNKLTLTGVTVAVDAQSSLARIREASCWS</sequence>
<evidence type="ECO:0000313" key="8">
    <source>
        <dbReference type="Proteomes" id="UP000324585"/>
    </source>
</evidence>
<feature type="transmembrane region" description="Helical" evidence="6">
    <location>
        <begin position="895"/>
        <end position="920"/>
    </location>
</feature>
<keyword evidence="3 6" id="KW-1133">Transmembrane helix</keyword>
<dbReference type="Proteomes" id="UP000324585">
    <property type="component" value="Unassembled WGS sequence"/>
</dbReference>
<name>A0A5J4YNL6_PORPP</name>
<accession>A0A5J4YNL6</accession>
<feature type="transmembrane region" description="Helical" evidence="6">
    <location>
        <begin position="866"/>
        <end position="888"/>
    </location>
</feature>
<feature type="transmembrane region" description="Helical" evidence="6">
    <location>
        <begin position="111"/>
        <end position="131"/>
    </location>
</feature>
<dbReference type="Pfam" id="PF04632">
    <property type="entry name" value="FUSC"/>
    <property type="match status" value="1"/>
</dbReference>
<feature type="compositionally biased region" description="Acidic residues" evidence="5">
    <location>
        <begin position="422"/>
        <end position="431"/>
    </location>
</feature>
<feature type="transmembrane region" description="Helical" evidence="6">
    <location>
        <begin position="81"/>
        <end position="105"/>
    </location>
</feature>
<protein>
    <submittedName>
        <fullName evidence="7">Aluminum-activated malate transporter 9</fullName>
    </submittedName>
</protein>
<dbReference type="PANTHER" id="PTHR31086">
    <property type="entry name" value="ALUMINUM-ACTIVATED MALATE TRANSPORTER 10"/>
    <property type="match status" value="1"/>
</dbReference>
<dbReference type="GO" id="GO:0022857">
    <property type="term" value="F:transmembrane transporter activity"/>
    <property type="evidence" value="ECO:0007669"/>
    <property type="project" value="InterPro"/>
</dbReference>
<organism evidence="7 8">
    <name type="scientific">Porphyridium purpureum</name>
    <name type="common">Red alga</name>
    <name type="synonym">Porphyridium cruentum</name>
    <dbReference type="NCBI Taxonomy" id="35688"/>
    <lineage>
        <taxon>Eukaryota</taxon>
        <taxon>Rhodophyta</taxon>
        <taxon>Bangiophyceae</taxon>
        <taxon>Porphyridiales</taxon>
        <taxon>Porphyridiaceae</taxon>
        <taxon>Porphyridium</taxon>
    </lineage>
</organism>
<feature type="transmembrane region" description="Helical" evidence="6">
    <location>
        <begin position="143"/>
        <end position="161"/>
    </location>
</feature>
<evidence type="ECO:0000256" key="1">
    <source>
        <dbReference type="ARBA" id="ARBA00004141"/>
    </source>
</evidence>
<feature type="region of interest" description="Disordered" evidence="5">
    <location>
        <begin position="297"/>
        <end position="320"/>
    </location>
</feature>
<gene>
    <name evidence="7" type="ORF">FVE85_9291</name>
</gene>
<dbReference type="EMBL" id="VRMN01000008">
    <property type="protein sequence ID" value="KAA8493019.1"/>
    <property type="molecule type" value="Genomic_DNA"/>
</dbReference>
<comment type="subcellular location">
    <subcellularLocation>
        <location evidence="1">Membrane</location>
        <topology evidence="1">Multi-pass membrane protein</topology>
    </subcellularLocation>
</comment>
<keyword evidence="4 6" id="KW-0472">Membrane</keyword>